<dbReference type="InterPro" id="IPR001394">
    <property type="entry name" value="Peptidase_C19_UCH"/>
</dbReference>
<organism evidence="11 12">
    <name type="scientific">Cordylochernes scorpioides</name>
    <dbReference type="NCBI Taxonomy" id="51811"/>
    <lineage>
        <taxon>Eukaryota</taxon>
        <taxon>Metazoa</taxon>
        <taxon>Ecdysozoa</taxon>
        <taxon>Arthropoda</taxon>
        <taxon>Chelicerata</taxon>
        <taxon>Arachnida</taxon>
        <taxon>Pseudoscorpiones</taxon>
        <taxon>Cheliferoidea</taxon>
        <taxon>Chernetidae</taxon>
        <taxon>Cordylochernes</taxon>
    </lineage>
</organism>
<dbReference type="Pfam" id="PF00443">
    <property type="entry name" value="UCH"/>
    <property type="match status" value="1"/>
</dbReference>
<dbReference type="InterPro" id="IPR028889">
    <property type="entry name" value="USP"/>
</dbReference>
<dbReference type="CDD" id="cd02674">
    <property type="entry name" value="Peptidase_C19R"/>
    <property type="match status" value="1"/>
</dbReference>
<evidence type="ECO:0000256" key="4">
    <source>
        <dbReference type="ARBA" id="ARBA00022786"/>
    </source>
</evidence>
<evidence type="ECO:0000256" key="8">
    <source>
        <dbReference type="SAM" id="MobiDB-lite"/>
    </source>
</evidence>
<feature type="compositionally biased region" description="Low complexity" evidence="8">
    <location>
        <begin position="877"/>
        <end position="889"/>
    </location>
</feature>
<feature type="domain" description="DUSP" evidence="10">
    <location>
        <begin position="1"/>
        <end position="93"/>
    </location>
</feature>
<dbReference type="PANTHER" id="PTHR21646">
    <property type="entry name" value="UBIQUITIN CARBOXYL-TERMINAL HYDROLASE"/>
    <property type="match status" value="1"/>
</dbReference>
<keyword evidence="4 7" id="KW-0833">Ubl conjugation pathway</keyword>
<evidence type="ECO:0000313" key="12">
    <source>
        <dbReference type="Proteomes" id="UP001235939"/>
    </source>
</evidence>
<feature type="region of interest" description="Disordered" evidence="8">
    <location>
        <begin position="863"/>
        <end position="889"/>
    </location>
</feature>
<dbReference type="PROSITE" id="PS00972">
    <property type="entry name" value="USP_1"/>
    <property type="match status" value="1"/>
</dbReference>
<keyword evidence="6 7" id="KW-0788">Thiol protease</keyword>
<evidence type="ECO:0000259" key="9">
    <source>
        <dbReference type="PROSITE" id="PS50235"/>
    </source>
</evidence>
<comment type="catalytic activity">
    <reaction evidence="1 7">
        <text>Thiol-dependent hydrolysis of ester, thioester, amide, peptide and isopeptide bonds formed by the C-terminal Gly of ubiquitin (a 76-residue protein attached to proteins as an intracellular targeting signal).</text>
        <dbReference type="EC" id="3.4.19.12"/>
    </reaction>
</comment>
<keyword evidence="12" id="KW-1185">Reference proteome</keyword>
<evidence type="ECO:0000259" key="10">
    <source>
        <dbReference type="PROSITE" id="PS51283"/>
    </source>
</evidence>
<reference evidence="11 12" key="1">
    <citation type="submission" date="2022-01" db="EMBL/GenBank/DDBJ databases">
        <title>A chromosomal length assembly of Cordylochernes scorpioides.</title>
        <authorList>
            <person name="Zeh D."/>
            <person name="Zeh J."/>
        </authorList>
    </citation>
    <scope>NUCLEOTIDE SEQUENCE [LARGE SCALE GENOMIC DNA]</scope>
    <source>
        <strain evidence="11">IN4F17</strain>
        <tissue evidence="11">Whole Body</tissue>
    </source>
</reference>
<protein>
    <recommendedName>
        <fullName evidence="7">Ubiquitin carboxyl-terminal hydrolase</fullName>
        <ecNumber evidence="7">3.4.19.12</ecNumber>
    </recommendedName>
</protein>
<dbReference type="InterPro" id="IPR006615">
    <property type="entry name" value="Pept_C19_DUSP"/>
</dbReference>
<feature type="region of interest" description="Disordered" evidence="8">
    <location>
        <begin position="211"/>
        <end position="231"/>
    </location>
</feature>
<dbReference type="PROSITE" id="PS51283">
    <property type="entry name" value="DUSP"/>
    <property type="match status" value="1"/>
</dbReference>
<accession>A0ABY6KKF9</accession>
<dbReference type="EC" id="3.4.19.12" evidence="7"/>
<dbReference type="EMBL" id="CP092868">
    <property type="protein sequence ID" value="UYV69344.1"/>
    <property type="molecule type" value="Genomic_DNA"/>
</dbReference>
<evidence type="ECO:0000313" key="11">
    <source>
        <dbReference type="EMBL" id="UYV69344.1"/>
    </source>
</evidence>
<dbReference type="SUPFAM" id="SSF54001">
    <property type="entry name" value="Cysteine proteinases"/>
    <property type="match status" value="1"/>
</dbReference>
<dbReference type="InterPro" id="IPR018200">
    <property type="entry name" value="USP_CS"/>
</dbReference>
<feature type="domain" description="USP" evidence="9">
    <location>
        <begin position="271"/>
        <end position="860"/>
    </location>
</feature>
<dbReference type="PANTHER" id="PTHR21646:SF24">
    <property type="entry name" value="UBIQUITIN CARBOXYL-TERMINAL HYDROLASE"/>
    <property type="match status" value="1"/>
</dbReference>
<evidence type="ECO:0000256" key="7">
    <source>
        <dbReference type="RuleBase" id="RU366025"/>
    </source>
</evidence>
<dbReference type="InterPro" id="IPR038765">
    <property type="entry name" value="Papain-like_cys_pep_sf"/>
</dbReference>
<feature type="compositionally biased region" description="Acidic residues" evidence="8">
    <location>
        <begin position="636"/>
        <end position="653"/>
    </location>
</feature>
<evidence type="ECO:0000256" key="1">
    <source>
        <dbReference type="ARBA" id="ARBA00000707"/>
    </source>
</evidence>
<evidence type="ECO:0000256" key="3">
    <source>
        <dbReference type="ARBA" id="ARBA00022670"/>
    </source>
</evidence>
<feature type="region of interest" description="Disordered" evidence="8">
    <location>
        <begin position="625"/>
        <end position="657"/>
    </location>
</feature>
<dbReference type="PROSITE" id="PS50235">
    <property type="entry name" value="USP_3"/>
    <property type="match status" value="1"/>
</dbReference>
<keyword evidence="5 7" id="KW-0378">Hydrolase</keyword>
<dbReference type="InterPro" id="IPR035927">
    <property type="entry name" value="DUSP-like_sf"/>
</dbReference>
<dbReference type="Gene3D" id="3.10.20.90">
    <property type="entry name" value="Phosphatidylinositol 3-kinase Catalytic Subunit, Chain A, domain 1"/>
    <property type="match status" value="1"/>
</dbReference>
<dbReference type="InterPro" id="IPR028135">
    <property type="entry name" value="Ub_USP-typ"/>
</dbReference>
<sequence length="889" mass="101010">MMRIARYLVDNKWFKQWRKYVGYDNWDTGVVGERTSHPGPVDNASLLKSPQGELKDHLIDDLDYILVPQEAWALLEAWYGLAPGQSPIERRVIEYGMFVKHCRVEIYFMELKLCQMSDMENPVTRKFSKMDTLEQVEKVMKEIFNIPEEAETRLWNKYNNSTIEKIDNKTVTLQEAGIYQSVSLLEGHSTSVHVVQTMIIMIIIEQKTPDGTWPKRTKSTSTSSTATSNGGDACGGGYQPSSITTRSFGNNVGNVTYCDYQESTAVGAGLCGLANLGNTCFMNSALQCMSNTPLLTQYFLKDSYWDELNIDNPLGMHGEIAKSYGELVKVIWSGQFAYTIPRNFKMVVGRFAPQFSGYQQQDCQELMAFLLDGLHEDLNRVKRKPYVEVKDADGRPDKVVALEAWENYLKRNNSIIVDIFHGLLKSTLVCPVCSKVSVTFDPFCYLSLPLPIRKERLLEFLFVPLAPERRPQQMKVSVPKLGTVADLCEAASRLTSVPADRLQVTDVYSCRFHKVFQGDELLNSILDRDEIFIYELPPSSEPLIAVPIYMRDSSSSKSHGRNNIPQLFGQPFLIAVPEKEVSYTAIYNTILQRMARFVTSPDPNDNWWITSPPENTEQYNGDMMPDVEMSNGGGGEEGEEDEGEMEEDEDETGAGDSRRMFTISGLRLNPRTYLAIDWHPCAKLRFYDDKEAKEYEVHESMHQQRVPHKKSVVGLSECLELFTTTERLGVEDPWFCPACRKHQQATKKFDLWSLPRVLIIHLKRFSYNRYWRDKLDTMVDFPVRGLDMSRYVINQEHGPAVYDLIAVANHYGGMGGGHYTAYAKNSHTGKWFYFDDSSVSSASEDSLATKAAYVLFYQLREEGADDEERPMEVNNTSPSPSSSPEPSAI</sequence>
<evidence type="ECO:0000256" key="5">
    <source>
        <dbReference type="ARBA" id="ARBA00022801"/>
    </source>
</evidence>
<dbReference type="SUPFAM" id="SSF143791">
    <property type="entry name" value="DUSP-like"/>
    <property type="match status" value="1"/>
</dbReference>
<comment type="similarity">
    <text evidence="2 7">Belongs to the peptidase C19 family.</text>
</comment>
<dbReference type="Gene3D" id="3.30.2230.10">
    <property type="entry name" value="DUSP-like"/>
    <property type="match status" value="1"/>
</dbReference>
<dbReference type="Proteomes" id="UP001235939">
    <property type="component" value="Chromosome 06"/>
</dbReference>
<feature type="compositionally biased region" description="Low complexity" evidence="8">
    <location>
        <begin position="219"/>
        <end position="228"/>
    </location>
</feature>
<dbReference type="InterPro" id="IPR050185">
    <property type="entry name" value="Ub_carboxyl-term_hydrolase"/>
</dbReference>
<evidence type="ECO:0000256" key="6">
    <source>
        <dbReference type="ARBA" id="ARBA00022807"/>
    </source>
</evidence>
<evidence type="ECO:0000256" key="2">
    <source>
        <dbReference type="ARBA" id="ARBA00009085"/>
    </source>
</evidence>
<keyword evidence="3 7" id="KW-0645">Protease</keyword>
<gene>
    <name evidence="11" type="ORF">LAZ67_6003278</name>
</gene>
<dbReference type="Pfam" id="PF06337">
    <property type="entry name" value="DUSP"/>
    <property type="match status" value="1"/>
</dbReference>
<name>A0ABY6KKF9_9ARAC</name>
<dbReference type="Pfam" id="PF14836">
    <property type="entry name" value="Ubiquitin_3"/>
    <property type="match status" value="1"/>
</dbReference>
<dbReference type="PROSITE" id="PS00973">
    <property type="entry name" value="USP_2"/>
    <property type="match status" value="1"/>
</dbReference>
<dbReference type="SMART" id="SM00695">
    <property type="entry name" value="DUSP"/>
    <property type="match status" value="1"/>
</dbReference>
<proteinExistence type="inferred from homology"/>
<dbReference type="Gene3D" id="3.90.70.10">
    <property type="entry name" value="Cysteine proteinases"/>
    <property type="match status" value="2"/>
</dbReference>